<dbReference type="InterPro" id="IPR046349">
    <property type="entry name" value="C1-like_sf"/>
</dbReference>
<dbReference type="Pfam" id="PF00130">
    <property type="entry name" value="C1_1"/>
    <property type="match status" value="1"/>
</dbReference>
<evidence type="ECO:0000256" key="1">
    <source>
        <dbReference type="ARBA" id="ARBA00022723"/>
    </source>
</evidence>
<feature type="coiled-coil region" evidence="3">
    <location>
        <begin position="5"/>
        <end position="39"/>
    </location>
</feature>
<dbReference type="PROSITE" id="PS50081">
    <property type="entry name" value="ZF_DAG_PE_2"/>
    <property type="match status" value="1"/>
</dbReference>
<dbReference type="OrthoDB" id="3638488at2759"/>
<keyword evidence="5" id="KW-0808">Transferase</keyword>
<evidence type="ECO:0000313" key="5">
    <source>
        <dbReference type="EMBL" id="EQB60683.1"/>
    </source>
</evidence>
<dbReference type="CDD" id="cd00029">
    <property type="entry name" value="C1"/>
    <property type="match status" value="1"/>
</dbReference>
<dbReference type="GO" id="GO:0046872">
    <property type="term" value="F:metal ion binding"/>
    <property type="evidence" value="ECO:0007669"/>
    <property type="project" value="UniProtKB-KW"/>
</dbReference>
<evidence type="ECO:0000313" key="6">
    <source>
        <dbReference type="Proteomes" id="UP000053780"/>
    </source>
</evidence>
<gene>
    <name evidence="5" type="ORF">NAPIS_ORF01750</name>
</gene>
<keyword evidence="5" id="KW-0418">Kinase</keyword>
<organism evidence="5 6">
    <name type="scientific">Vairimorpha apis BRL 01</name>
    <dbReference type="NCBI Taxonomy" id="1037528"/>
    <lineage>
        <taxon>Eukaryota</taxon>
        <taxon>Fungi</taxon>
        <taxon>Fungi incertae sedis</taxon>
        <taxon>Microsporidia</taxon>
        <taxon>Nosematidae</taxon>
        <taxon>Vairimorpha</taxon>
    </lineage>
</organism>
<protein>
    <submittedName>
        <fullName evidence="5">Protein kinase zeta</fullName>
    </submittedName>
</protein>
<keyword evidence="1" id="KW-0479">Metal-binding</keyword>
<dbReference type="SUPFAM" id="SSF46585">
    <property type="entry name" value="HR1 repeat"/>
    <property type="match status" value="1"/>
</dbReference>
<proteinExistence type="predicted"/>
<sequence>MTSEIKEYQQKLDMESSMRKRLEDELKSVKNEKKVSKLMSNQVFNCKIVLDNKKLSTEIKIINDMFYLSDKSCTTRNVYILELKNNELYHESYKIRSLTLKIIFIKEQIKSVSSSGRRNIKSLEEDLSIELCMKEGLEQMIPLLSGKQLEDARLQYEGSLKKISQLNKEMEIARKNTLTEEIPDDPIKLYEFNNHLFASKTFPPGKLCEHCNEVLYGLKDQGFECKDCKMVVHKSCYILGNVSCETYNAFKKGDHFYVLMRSIEEKEKLIELSKDF</sequence>
<dbReference type="AlphaFoldDB" id="T0L876"/>
<dbReference type="Gene3D" id="1.10.287.160">
    <property type="entry name" value="HR1 repeat"/>
    <property type="match status" value="1"/>
</dbReference>
<dbReference type="EMBL" id="KE647255">
    <property type="protein sequence ID" value="EQB60683.1"/>
    <property type="molecule type" value="Genomic_DNA"/>
</dbReference>
<dbReference type="Gene3D" id="3.30.60.20">
    <property type="match status" value="1"/>
</dbReference>
<dbReference type="InterPro" id="IPR002219">
    <property type="entry name" value="PKC_DAG/PE"/>
</dbReference>
<keyword evidence="3" id="KW-0175">Coiled coil</keyword>
<dbReference type="InterPro" id="IPR036274">
    <property type="entry name" value="HR1_rpt_sf"/>
</dbReference>
<accession>T0L876</accession>
<dbReference type="VEuPathDB" id="MicrosporidiaDB:NAPIS_ORF01750"/>
<keyword evidence="2" id="KW-0862">Zinc</keyword>
<evidence type="ECO:0000259" key="4">
    <source>
        <dbReference type="PROSITE" id="PS50081"/>
    </source>
</evidence>
<feature type="coiled-coil region" evidence="3">
    <location>
        <begin position="149"/>
        <end position="176"/>
    </location>
</feature>
<keyword evidence="6" id="KW-1185">Reference proteome</keyword>
<dbReference type="SUPFAM" id="SSF57889">
    <property type="entry name" value="Cysteine-rich domain"/>
    <property type="match status" value="1"/>
</dbReference>
<dbReference type="SMART" id="SM00109">
    <property type="entry name" value="C1"/>
    <property type="match status" value="1"/>
</dbReference>
<evidence type="ECO:0000256" key="3">
    <source>
        <dbReference type="SAM" id="Coils"/>
    </source>
</evidence>
<dbReference type="GO" id="GO:0016301">
    <property type="term" value="F:kinase activity"/>
    <property type="evidence" value="ECO:0007669"/>
    <property type="project" value="UniProtKB-KW"/>
</dbReference>
<dbReference type="Proteomes" id="UP000053780">
    <property type="component" value="Unassembled WGS sequence"/>
</dbReference>
<name>T0L876_9MICR</name>
<evidence type="ECO:0000256" key="2">
    <source>
        <dbReference type="ARBA" id="ARBA00022833"/>
    </source>
</evidence>
<feature type="domain" description="Phorbol-ester/DAG-type" evidence="4">
    <location>
        <begin position="194"/>
        <end position="244"/>
    </location>
</feature>
<reference evidence="5 6" key="1">
    <citation type="journal article" date="2013" name="BMC Genomics">
        <title>Genome sequencing and comparative genomics of honey bee microsporidia, Nosema apis reveal novel insights into host-parasite interactions.</title>
        <authorList>
            <person name="Chen Yp."/>
            <person name="Pettis J.S."/>
            <person name="Zhao Y."/>
            <person name="Liu X."/>
            <person name="Tallon L.J."/>
            <person name="Sadzewicz L.D."/>
            <person name="Li R."/>
            <person name="Zheng H."/>
            <person name="Huang S."/>
            <person name="Zhang X."/>
            <person name="Hamilton M.C."/>
            <person name="Pernal S.F."/>
            <person name="Melathopoulos A.P."/>
            <person name="Yan X."/>
            <person name="Evans J.D."/>
        </authorList>
    </citation>
    <scope>NUCLEOTIDE SEQUENCE [LARGE SCALE GENOMIC DNA]</scope>
    <source>
        <strain evidence="5 6">BRL 01</strain>
    </source>
</reference>
<dbReference type="PROSITE" id="PS00479">
    <property type="entry name" value="ZF_DAG_PE_1"/>
    <property type="match status" value="1"/>
</dbReference>
<dbReference type="HOGENOM" id="CLU_1008640_0_0_1"/>